<evidence type="ECO:0000313" key="3">
    <source>
        <dbReference type="Proteomes" id="UP000305760"/>
    </source>
</evidence>
<feature type="transmembrane region" description="Helical" evidence="1">
    <location>
        <begin position="110"/>
        <end position="130"/>
    </location>
</feature>
<feature type="transmembrane region" description="Helical" evidence="1">
    <location>
        <begin position="67"/>
        <end position="90"/>
    </location>
</feature>
<keyword evidence="1" id="KW-0812">Transmembrane</keyword>
<organism evidence="2 3">
    <name type="scientific">Arenimonas terrae</name>
    <dbReference type="NCBI Taxonomy" id="2546226"/>
    <lineage>
        <taxon>Bacteria</taxon>
        <taxon>Pseudomonadati</taxon>
        <taxon>Pseudomonadota</taxon>
        <taxon>Gammaproteobacteria</taxon>
        <taxon>Lysobacterales</taxon>
        <taxon>Lysobacteraceae</taxon>
        <taxon>Arenimonas</taxon>
    </lineage>
</organism>
<feature type="transmembrane region" description="Helical" evidence="1">
    <location>
        <begin position="222"/>
        <end position="244"/>
    </location>
</feature>
<evidence type="ECO:0000256" key="1">
    <source>
        <dbReference type="SAM" id="Phobius"/>
    </source>
</evidence>
<dbReference type="InterPro" id="IPR046157">
    <property type="entry name" value="DUF6159"/>
</dbReference>
<feature type="transmembrane region" description="Helical" evidence="1">
    <location>
        <begin position="25"/>
        <end position="47"/>
    </location>
</feature>
<dbReference type="OrthoDB" id="5637493at2"/>
<comment type="caution">
    <text evidence="2">The sequence shown here is derived from an EMBL/GenBank/DDBJ whole genome shotgun (WGS) entry which is preliminary data.</text>
</comment>
<accession>A0A5C4RXI8</accession>
<dbReference type="AlphaFoldDB" id="A0A5C4RXI8"/>
<sequence>MFDRISRSWTLVKASAAVLRSDKELLLFPVISAFATLLVAATFMVPVFGLRLFEGGEIGPLGAVVGFLFYLCQYFVIFFFNTALVGAAMIRLEGGDPTVSDGLRIARSKIGVILGYAAIAATVGLILKALEERAGAIGKIVVGLVGVAWTLATFLVVPVLVARDVGPMEAVKESVELLKRTWGENVAGNVGIGLAFGLLTALVVLAVVALVVGAAFVGGAKLAILVGVVGALAIAFVAVLQAALSGIYSAALYRYAVDGQAPAGFGTGQLENAFRPK</sequence>
<evidence type="ECO:0000313" key="2">
    <source>
        <dbReference type="EMBL" id="TNJ35754.1"/>
    </source>
</evidence>
<reference evidence="2 3" key="1">
    <citation type="submission" date="2019-03" db="EMBL/GenBank/DDBJ databases">
        <title>Arenimonas daejeonensis sp. nov., isolated from compost.</title>
        <authorList>
            <person name="Jeon C.O."/>
        </authorList>
    </citation>
    <scope>NUCLEOTIDE SEQUENCE [LARGE SCALE GENOMIC DNA]</scope>
    <source>
        <strain evidence="2 3">R29</strain>
    </source>
</reference>
<feature type="transmembrane region" description="Helical" evidence="1">
    <location>
        <begin position="136"/>
        <end position="162"/>
    </location>
</feature>
<name>A0A5C4RXI8_9GAMM</name>
<proteinExistence type="predicted"/>
<dbReference type="RefSeq" id="WP_139447524.1">
    <property type="nucleotide sequence ID" value="NZ_SMDR01000001.1"/>
</dbReference>
<gene>
    <name evidence="2" type="ORF">E1B00_08420</name>
</gene>
<feature type="transmembrane region" description="Helical" evidence="1">
    <location>
        <begin position="186"/>
        <end position="216"/>
    </location>
</feature>
<keyword evidence="1" id="KW-1133">Transmembrane helix</keyword>
<keyword evidence="3" id="KW-1185">Reference proteome</keyword>
<evidence type="ECO:0008006" key="4">
    <source>
        <dbReference type="Google" id="ProtNLM"/>
    </source>
</evidence>
<keyword evidence="1" id="KW-0472">Membrane</keyword>
<dbReference type="Proteomes" id="UP000305760">
    <property type="component" value="Unassembled WGS sequence"/>
</dbReference>
<protein>
    <recommendedName>
        <fullName evidence="4">Glycerophosphoryl diester phosphodiesterase membrane domain-containing protein</fullName>
    </recommendedName>
</protein>
<dbReference type="Pfam" id="PF19656">
    <property type="entry name" value="DUF6159"/>
    <property type="match status" value="1"/>
</dbReference>
<dbReference type="EMBL" id="SMDR01000001">
    <property type="protein sequence ID" value="TNJ35754.1"/>
    <property type="molecule type" value="Genomic_DNA"/>
</dbReference>